<dbReference type="Gene3D" id="3.90.1200.10">
    <property type="match status" value="1"/>
</dbReference>
<accession>A0A6N6VMP4</accession>
<dbReference type="SUPFAM" id="SSF56112">
    <property type="entry name" value="Protein kinase-like (PK-like)"/>
    <property type="match status" value="1"/>
</dbReference>
<dbReference type="PANTHER" id="PTHR43883:SF1">
    <property type="entry name" value="GLUCONOKINASE"/>
    <property type="match status" value="1"/>
</dbReference>
<evidence type="ECO:0000313" key="3">
    <source>
        <dbReference type="Proteomes" id="UP000468901"/>
    </source>
</evidence>
<keyword evidence="3" id="KW-1185">Reference proteome</keyword>
<name>A0A6N6VMP4_9HYPH</name>
<proteinExistence type="predicted"/>
<protein>
    <submittedName>
        <fullName evidence="2">AAA family ATPase</fullName>
    </submittedName>
</protein>
<dbReference type="InterPro" id="IPR002575">
    <property type="entry name" value="Aminoglycoside_PTrfase"/>
</dbReference>
<comment type="caution">
    <text evidence="2">The sequence shown here is derived from an EMBL/GenBank/DDBJ whole genome shotgun (WGS) entry which is preliminary data.</text>
</comment>
<dbReference type="AlphaFoldDB" id="A0A6N6VMP4"/>
<organism evidence="2 3">
    <name type="scientific">Parvibaculum sedimenti</name>
    <dbReference type="NCBI Taxonomy" id="2608632"/>
    <lineage>
        <taxon>Bacteria</taxon>
        <taxon>Pseudomonadati</taxon>
        <taxon>Pseudomonadota</taxon>
        <taxon>Alphaproteobacteria</taxon>
        <taxon>Hyphomicrobiales</taxon>
        <taxon>Parvibaculaceae</taxon>
        <taxon>Parvibaculum</taxon>
    </lineage>
</organism>
<dbReference type="Proteomes" id="UP000468901">
    <property type="component" value="Unassembled WGS sequence"/>
</dbReference>
<reference evidence="2 3" key="1">
    <citation type="submission" date="2019-09" db="EMBL/GenBank/DDBJ databases">
        <title>Parvibaculum sedimenti sp. nov., isolated from sediment.</title>
        <authorList>
            <person name="Wang Y."/>
        </authorList>
    </citation>
    <scope>NUCLEOTIDE SEQUENCE [LARGE SCALE GENOMIC DNA]</scope>
    <source>
        <strain evidence="2 3">HXT-9</strain>
    </source>
</reference>
<dbReference type="InterPro" id="IPR011009">
    <property type="entry name" value="Kinase-like_dom_sf"/>
</dbReference>
<dbReference type="EMBL" id="WESC01000008">
    <property type="protein sequence ID" value="KAB7739961.1"/>
    <property type="molecule type" value="Genomic_DNA"/>
</dbReference>
<sequence length="527" mass="57352">MSAMTDEGTGADIAAFLSRPETYGLGAEDRIGCIETHASRVYLAGEHVYKLKKRVDFGFLDFTTLEKRHAAAENEIALNRRTAPDIYLRTVPVRRKDGELRLGGHEGEIVDWLVEMRRFPAEGLFARLADEGRLTRDEIETLAADVAVFHAHAEVRRERGGAALFARIVAGNDDNLKDSAGKVFEAEKVARLKAESDRLIATHAALLDGRRDAGFVRRCHGDLHLGNVTLIGNRPVIFDCIEFSDDIASIDILYDLAFLLMDLAFRANTDARLAGFANRALNVYLDHVGEEAIAPTLDGLALLPLFVATRAAVRAKVTAVIADTEEKRDRSRSYLDFALAALGASPPHLLAVGGLSGTGKSTLAAALAPGLGGPLGAIHLRTDIIRKRLFHVSPLERLPEAAYAKEVGRRVYDEMLKLAGVALRAGMPVVVDAVFSREGERGRAERLAAETGVPFRGLWLEAPATTLEARVTARTAEARDPSDADVRVLHQQLGYDLGLMRWAKVDASATPGECLACAMRLLEKPQD</sequence>
<dbReference type="Pfam" id="PF01636">
    <property type="entry name" value="APH"/>
    <property type="match status" value="1"/>
</dbReference>
<dbReference type="PANTHER" id="PTHR43883">
    <property type="entry name" value="SLR0207 PROTEIN"/>
    <property type="match status" value="1"/>
</dbReference>
<dbReference type="SUPFAM" id="SSF52540">
    <property type="entry name" value="P-loop containing nucleoside triphosphate hydrolases"/>
    <property type="match status" value="1"/>
</dbReference>
<dbReference type="InterPro" id="IPR027417">
    <property type="entry name" value="P-loop_NTPase"/>
</dbReference>
<evidence type="ECO:0000259" key="1">
    <source>
        <dbReference type="Pfam" id="PF01636"/>
    </source>
</evidence>
<gene>
    <name evidence="2" type="ORF">F2P47_10685</name>
</gene>
<dbReference type="Pfam" id="PF13671">
    <property type="entry name" value="AAA_33"/>
    <property type="match status" value="1"/>
</dbReference>
<feature type="domain" description="Aminoglycoside phosphotransferase" evidence="1">
    <location>
        <begin position="130"/>
        <end position="281"/>
    </location>
</feature>
<evidence type="ECO:0000313" key="2">
    <source>
        <dbReference type="EMBL" id="KAB7739961.1"/>
    </source>
</evidence>
<dbReference type="InterPro" id="IPR052732">
    <property type="entry name" value="Cell-binding_unc_protein"/>
</dbReference>
<dbReference type="Gene3D" id="3.40.50.300">
    <property type="entry name" value="P-loop containing nucleotide triphosphate hydrolases"/>
    <property type="match status" value="1"/>
</dbReference>